<keyword evidence="1" id="KW-0520">NAD</keyword>
<name>A0A4P7NEB9_PYROR</name>
<dbReference type="GO" id="GO:0006072">
    <property type="term" value="P:glycerol-3-phosphate metabolic process"/>
    <property type="evidence" value="ECO:0007669"/>
    <property type="project" value="InterPro"/>
</dbReference>
<dbReference type="EMBL" id="CP034207">
    <property type="protein sequence ID" value="QBZ60189.1"/>
    <property type="molecule type" value="Genomic_DNA"/>
</dbReference>
<dbReference type="InterPro" id="IPR008927">
    <property type="entry name" value="6-PGluconate_DH-like_C_sf"/>
</dbReference>
<dbReference type="AlphaFoldDB" id="A0A4P7NEB9"/>
<dbReference type="SUPFAM" id="SSF48179">
    <property type="entry name" value="6-phosphogluconate dehydrogenase C-terminal domain-like"/>
    <property type="match status" value="1"/>
</dbReference>
<dbReference type="Proteomes" id="UP000294847">
    <property type="component" value="Chromosome 4"/>
</dbReference>
<dbReference type="InterPro" id="IPR006109">
    <property type="entry name" value="G3P_DH_NAD-dep_C"/>
</dbReference>
<reference evidence="3 4" key="1">
    <citation type="journal article" date="2019" name="Mol. Biol. Evol.">
        <title>Blast fungal genomes show frequent chromosomal changes, gene gains and losses, and effector gene turnover.</title>
        <authorList>
            <person name="Gomez Luciano L.B."/>
            <person name="Jason Tsai I."/>
            <person name="Chuma I."/>
            <person name="Tosa Y."/>
            <person name="Chen Y.H."/>
            <person name="Li J.Y."/>
            <person name="Li M.Y."/>
            <person name="Jade Lu M.Y."/>
            <person name="Nakayashiki H."/>
            <person name="Li W.H."/>
        </authorList>
    </citation>
    <scope>NUCLEOTIDE SEQUENCE [LARGE SCALE GENOMIC DNA]</scope>
    <source>
        <strain evidence="3">MZ5-1-6</strain>
    </source>
</reference>
<dbReference type="Pfam" id="PF07479">
    <property type="entry name" value="NAD_Gly3P_dh_C"/>
    <property type="match status" value="1"/>
</dbReference>
<gene>
    <name evidence="3" type="ORF">PoMZ_07127</name>
</gene>
<dbReference type="GO" id="GO:0005829">
    <property type="term" value="C:cytosol"/>
    <property type="evidence" value="ECO:0007669"/>
    <property type="project" value="TreeGrafter"/>
</dbReference>
<dbReference type="PANTHER" id="PTHR11728">
    <property type="entry name" value="GLYCEROL-3-PHOSPHATE DEHYDROGENASE"/>
    <property type="match status" value="1"/>
</dbReference>
<dbReference type="Gene3D" id="1.10.1040.10">
    <property type="entry name" value="N-(1-d-carboxylethyl)-l-norvaline Dehydrogenase, domain 2"/>
    <property type="match status" value="1"/>
</dbReference>
<dbReference type="GO" id="GO:0005634">
    <property type="term" value="C:nucleus"/>
    <property type="evidence" value="ECO:0007669"/>
    <property type="project" value="TreeGrafter"/>
</dbReference>
<accession>A0A4P7NEB9</accession>
<feature type="domain" description="Glycerol-3-phosphate dehydrogenase NAD-dependent C-terminal" evidence="2">
    <location>
        <begin position="18"/>
        <end position="89"/>
    </location>
</feature>
<dbReference type="GO" id="GO:0005975">
    <property type="term" value="P:carbohydrate metabolic process"/>
    <property type="evidence" value="ECO:0007669"/>
    <property type="project" value="InterPro"/>
</dbReference>
<evidence type="ECO:0000256" key="1">
    <source>
        <dbReference type="ARBA" id="ARBA00023027"/>
    </source>
</evidence>
<dbReference type="GO" id="GO:0047952">
    <property type="term" value="F:glycerol-3-phosphate dehydrogenase [NAD(P)+] activity"/>
    <property type="evidence" value="ECO:0007669"/>
    <property type="project" value="TreeGrafter"/>
</dbReference>
<evidence type="ECO:0000313" key="4">
    <source>
        <dbReference type="Proteomes" id="UP000294847"/>
    </source>
</evidence>
<sequence>MLKVAREFFWESVDPFTILLENAGVADGITSCISGGNFRCANMAVKRGLSVVEIEEKELNGQQLQGTFTAKESNSLLNARGRQGDYPLFITFALPMSTCVVNPTISENELGGSRQSSGLFGQR</sequence>
<organism evidence="3 4">
    <name type="scientific">Pyricularia oryzae</name>
    <name type="common">Rice blast fungus</name>
    <name type="synonym">Magnaporthe oryzae</name>
    <dbReference type="NCBI Taxonomy" id="318829"/>
    <lineage>
        <taxon>Eukaryota</taxon>
        <taxon>Fungi</taxon>
        <taxon>Dikarya</taxon>
        <taxon>Ascomycota</taxon>
        <taxon>Pezizomycotina</taxon>
        <taxon>Sordariomycetes</taxon>
        <taxon>Sordariomycetidae</taxon>
        <taxon>Magnaporthales</taxon>
        <taxon>Pyriculariaceae</taxon>
        <taxon>Pyricularia</taxon>
    </lineage>
</organism>
<proteinExistence type="predicted"/>
<protein>
    <recommendedName>
        <fullName evidence="2">Glycerol-3-phosphate dehydrogenase NAD-dependent C-terminal domain-containing protein</fullName>
    </recommendedName>
</protein>
<dbReference type="InterPro" id="IPR013328">
    <property type="entry name" value="6PGD_dom2"/>
</dbReference>
<dbReference type="PANTHER" id="PTHR11728:SF8">
    <property type="entry name" value="GLYCEROL-3-PHOSPHATE DEHYDROGENASE [NAD(+)]-RELATED"/>
    <property type="match status" value="1"/>
</dbReference>
<evidence type="ECO:0000259" key="2">
    <source>
        <dbReference type="Pfam" id="PF07479"/>
    </source>
</evidence>
<evidence type="ECO:0000313" key="3">
    <source>
        <dbReference type="EMBL" id="QBZ60189.1"/>
    </source>
</evidence>